<keyword evidence="15" id="KW-1185">Reference proteome</keyword>
<dbReference type="FunFam" id="3.40.120.10:FF:000035">
    <property type="entry name" value="Pgm3p"/>
    <property type="match status" value="1"/>
</dbReference>
<evidence type="ECO:0000256" key="9">
    <source>
        <dbReference type="ARBA" id="ARBA00023235"/>
    </source>
</evidence>
<feature type="domain" description="Alpha-D-phosphohexomutase alpha/beta/alpha" evidence="11">
    <location>
        <begin position="57"/>
        <end position="194"/>
    </location>
</feature>
<evidence type="ECO:0000259" key="11">
    <source>
        <dbReference type="Pfam" id="PF02878"/>
    </source>
</evidence>
<dbReference type="RefSeq" id="XP_066935115.1">
    <property type="nucleotide sequence ID" value="XM_067079014.1"/>
</dbReference>
<dbReference type="CDD" id="cd05799">
    <property type="entry name" value="PGM2"/>
    <property type="match status" value="1"/>
</dbReference>
<evidence type="ECO:0000256" key="7">
    <source>
        <dbReference type="ARBA" id="ARBA00022723"/>
    </source>
</evidence>
<accession>A0A7M5UGS1</accession>
<keyword evidence="8" id="KW-0460">Magnesium</keyword>
<dbReference type="SUPFAM" id="SSF53738">
    <property type="entry name" value="Phosphoglucomutase, first 3 domains"/>
    <property type="match status" value="3"/>
</dbReference>
<evidence type="ECO:0000259" key="13">
    <source>
        <dbReference type="Pfam" id="PF02880"/>
    </source>
</evidence>
<dbReference type="Pfam" id="PF02879">
    <property type="entry name" value="PGM_PMM_II"/>
    <property type="match status" value="1"/>
</dbReference>
<dbReference type="OrthoDB" id="8300170at2759"/>
<evidence type="ECO:0000313" key="15">
    <source>
        <dbReference type="Proteomes" id="UP000594262"/>
    </source>
</evidence>
<dbReference type="GO" id="GO:0008973">
    <property type="term" value="F:phosphopentomutase activity"/>
    <property type="evidence" value="ECO:0007669"/>
    <property type="project" value="TreeGrafter"/>
</dbReference>
<keyword evidence="9" id="KW-0413">Isomerase</keyword>
<sequence length="609" mass="68051">MAEQSVIDSVNTGNPELDSKVKDWLKWDKNEQTSSEIQNLLKMKDYEALSKCLLKRMEFGTAGLRSALGAGFSKMNDLTVIQASQGLCKYLIGQFEDIKERGVVIGHDARYGSHRFARLSAAIFLHCGIKVYLYSDIVCTPFVPFGVVKYNCVAGIMVTASHNPKEDNGYKVYYSNGAQIIPPHDKGISDSIMANLEPLATSWDEDIHKTSPLCIDPLDEVMNDYMKTIQTHCHHRDVNKTSTYNITYTAMHGVGERFEIEAFKAFSLKPFFTTPEQAKPDPDFPTVKYPNPEEGKGALTLAMKTAEANNSSFIIANDPDADRLAIAEKNKDGAWKIFTGNEIGLLLGWWSFNKHKEQNPSLYPGDSVNMIHSTVSSMILQSIGKVEGFKVHETLTGFKWMGNVADELQKGKKHVLFAFEEAIGFMFGTQVLDKDGISAGAIISEMATYLNSKGKTVAEHLEELYQRYGMHISNNSYLICHSQPTIKSIFHRMRTMENGSYPSKVGPFKVLGVRDLTGEGYDSSTPDKKPTLPTSSSNMITFKFDEGCVATIRTSGTEPKIKYYSEISRQPGDSMSWEDAGKKIDELIEHLVQELLEPEKNQLQRRPVS</sequence>
<dbReference type="Pfam" id="PF02880">
    <property type="entry name" value="PGM_PMM_III"/>
    <property type="match status" value="1"/>
</dbReference>
<evidence type="ECO:0000256" key="1">
    <source>
        <dbReference type="ARBA" id="ARBA00001946"/>
    </source>
</evidence>
<dbReference type="Pfam" id="PF02878">
    <property type="entry name" value="PGM_PMM_I"/>
    <property type="match status" value="1"/>
</dbReference>
<evidence type="ECO:0000256" key="3">
    <source>
        <dbReference type="ARBA" id="ARBA00010231"/>
    </source>
</evidence>
<keyword evidence="4" id="KW-0963">Cytoplasm</keyword>
<evidence type="ECO:0000256" key="8">
    <source>
        <dbReference type="ARBA" id="ARBA00022842"/>
    </source>
</evidence>
<dbReference type="SUPFAM" id="SSF55957">
    <property type="entry name" value="Phosphoglucomutase, C-terminal domain"/>
    <property type="match status" value="1"/>
</dbReference>
<evidence type="ECO:0000313" key="14">
    <source>
        <dbReference type="EnsemblMetazoa" id="CLYHEMP010114.1"/>
    </source>
</evidence>
<evidence type="ECO:0000256" key="6">
    <source>
        <dbReference type="ARBA" id="ARBA00022553"/>
    </source>
</evidence>
<dbReference type="GO" id="GO:0006006">
    <property type="term" value="P:glucose metabolic process"/>
    <property type="evidence" value="ECO:0007669"/>
    <property type="project" value="UniProtKB-KW"/>
</dbReference>
<keyword evidence="5" id="KW-0313">Glucose metabolism</keyword>
<evidence type="ECO:0000256" key="2">
    <source>
        <dbReference type="ARBA" id="ARBA00004496"/>
    </source>
</evidence>
<feature type="domain" description="Alpha-D-phosphohexomutase alpha/beta/alpha" evidence="12">
    <location>
        <begin position="224"/>
        <end position="330"/>
    </location>
</feature>
<evidence type="ECO:0008006" key="16">
    <source>
        <dbReference type="Google" id="ProtNLM"/>
    </source>
</evidence>
<dbReference type="InterPro" id="IPR005844">
    <property type="entry name" value="A-D-PHexomutase_a/b/a-I"/>
</dbReference>
<dbReference type="InterPro" id="IPR036900">
    <property type="entry name" value="A-D-PHexomutase_C_sf"/>
</dbReference>
<dbReference type="GO" id="GO:0000287">
    <property type="term" value="F:magnesium ion binding"/>
    <property type="evidence" value="ECO:0007669"/>
    <property type="project" value="InterPro"/>
</dbReference>
<dbReference type="PROSITE" id="PS00710">
    <property type="entry name" value="PGM_PMM"/>
    <property type="match status" value="1"/>
</dbReference>
<dbReference type="EnsemblMetazoa" id="CLYHEMT010114.1">
    <property type="protein sequence ID" value="CLYHEMP010114.1"/>
    <property type="gene ID" value="CLYHEMG010114"/>
</dbReference>
<evidence type="ECO:0000256" key="10">
    <source>
        <dbReference type="ARBA" id="ARBA00023277"/>
    </source>
</evidence>
<evidence type="ECO:0000259" key="12">
    <source>
        <dbReference type="Pfam" id="PF02879"/>
    </source>
</evidence>
<keyword evidence="7" id="KW-0479">Metal-binding</keyword>
<comment type="cofactor">
    <cofactor evidence="1">
        <name>Mg(2+)</name>
        <dbReference type="ChEBI" id="CHEBI:18420"/>
    </cofactor>
</comment>
<dbReference type="Gene3D" id="3.40.120.10">
    <property type="entry name" value="Alpha-D-Glucose-1,6-Bisphosphate, subunit A, domain 3"/>
    <property type="match status" value="3"/>
</dbReference>
<reference evidence="14" key="1">
    <citation type="submission" date="2021-01" db="UniProtKB">
        <authorList>
            <consortium name="EnsemblMetazoa"/>
        </authorList>
    </citation>
    <scope>IDENTIFICATION</scope>
</reference>
<evidence type="ECO:0000256" key="5">
    <source>
        <dbReference type="ARBA" id="ARBA00022526"/>
    </source>
</evidence>
<dbReference type="PANTHER" id="PTHR45745:SF1">
    <property type="entry name" value="PHOSPHOGLUCOMUTASE 2B-RELATED"/>
    <property type="match status" value="1"/>
</dbReference>
<protein>
    <recommendedName>
        <fullName evidence="16">Phosphoglucomutase</fullName>
    </recommendedName>
</protein>
<keyword evidence="10" id="KW-0119">Carbohydrate metabolism</keyword>
<evidence type="ECO:0000256" key="4">
    <source>
        <dbReference type="ARBA" id="ARBA00022490"/>
    </source>
</evidence>
<dbReference type="InterPro" id="IPR016066">
    <property type="entry name" value="A-D-PHexomutase_CS"/>
</dbReference>
<organism evidence="14 15">
    <name type="scientific">Clytia hemisphaerica</name>
    <dbReference type="NCBI Taxonomy" id="252671"/>
    <lineage>
        <taxon>Eukaryota</taxon>
        <taxon>Metazoa</taxon>
        <taxon>Cnidaria</taxon>
        <taxon>Hydrozoa</taxon>
        <taxon>Hydroidolina</taxon>
        <taxon>Leptothecata</taxon>
        <taxon>Obeliida</taxon>
        <taxon>Clytiidae</taxon>
        <taxon>Clytia</taxon>
    </lineage>
</organism>
<feature type="domain" description="Alpha-D-phosphohexomutase alpha/beta/alpha" evidence="13">
    <location>
        <begin position="340"/>
        <end position="468"/>
    </location>
</feature>
<name>A0A7M5UGS1_9CNID</name>
<dbReference type="PANTHER" id="PTHR45745">
    <property type="entry name" value="PHOSPHOMANNOMUTASE 45A"/>
    <property type="match status" value="1"/>
</dbReference>
<dbReference type="AlphaFoldDB" id="A0A7M5UGS1"/>
<dbReference type="GO" id="GO:0005634">
    <property type="term" value="C:nucleus"/>
    <property type="evidence" value="ECO:0007669"/>
    <property type="project" value="TreeGrafter"/>
</dbReference>
<dbReference type="Proteomes" id="UP000594262">
    <property type="component" value="Unplaced"/>
</dbReference>
<comment type="subcellular location">
    <subcellularLocation>
        <location evidence="2">Cytoplasm</location>
    </subcellularLocation>
</comment>
<dbReference type="InterPro" id="IPR005845">
    <property type="entry name" value="A-D-PHexomutase_a/b/a-II"/>
</dbReference>
<comment type="similarity">
    <text evidence="3">Belongs to the phosphohexose mutase family.</text>
</comment>
<dbReference type="InterPro" id="IPR005846">
    <property type="entry name" value="A-D-PHexomutase_a/b/a-III"/>
</dbReference>
<dbReference type="GeneID" id="136822732"/>
<proteinExistence type="inferred from homology"/>
<dbReference type="GO" id="GO:0005737">
    <property type="term" value="C:cytoplasm"/>
    <property type="evidence" value="ECO:0007669"/>
    <property type="project" value="UniProtKB-SubCell"/>
</dbReference>
<keyword evidence="6" id="KW-0597">Phosphoprotein</keyword>
<dbReference type="InterPro" id="IPR016055">
    <property type="entry name" value="A-D-PHexomutase_a/b/a-I/II/III"/>
</dbReference>
<dbReference type="GO" id="GO:0006166">
    <property type="term" value="P:purine ribonucleoside salvage"/>
    <property type="evidence" value="ECO:0007669"/>
    <property type="project" value="TreeGrafter"/>
</dbReference>